<dbReference type="GO" id="GO:0045259">
    <property type="term" value="C:proton-transporting ATP synthase complex"/>
    <property type="evidence" value="ECO:0007669"/>
    <property type="project" value="UniProtKB-KW"/>
</dbReference>
<comment type="similarity">
    <text evidence="1 13 14">Belongs to the ATPase B chain family.</text>
</comment>
<dbReference type="Gene3D" id="6.10.250.1580">
    <property type="match status" value="1"/>
</dbReference>
<gene>
    <name evidence="13" type="primary">atpF</name>
    <name evidence="16" type="ORF">SAMN05421742_101308</name>
</gene>
<dbReference type="RefSeq" id="WP_092614292.1">
    <property type="nucleotide sequence ID" value="NZ_FNCV01000001.1"/>
</dbReference>
<keyword evidence="2 13" id="KW-0813">Transport</keyword>
<evidence type="ECO:0000256" key="14">
    <source>
        <dbReference type="RuleBase" id="RU003848"/>
    </source>
</evidence>
<keyword evidence="13" id="KW-1003">Cell membrane</keyword>
<keyword evidence="6 13" id="KW-1133">Transmembrane helix</keyword>
<evidence type="ECO:0000256" key="12">
    <source>
        <dbReference type="ARBA" id="ARBA00037847"/>
    </source>
</evidence>
<proteinExistence type="inferred from homology"/>
<dbReference type="EMBL" id="FNCV01000001">
    <property type="protein sequence ID" value="SDG46028.1"/>
    <property type="molecule type" value="Genomic_DNA"/>
</dbReference>
<evidence type="ECO:0000256" key="8">
    <source>
        <dbReference type="ARBA" id="ARBA00023136"/>
    </source>
</evidence>
<keyword evidence="7 13" id="KW-0406">Ion transport</keyword>
<evidence type="ECO:0000313" key="16">
    <source>
        <dbReference type="EMBL" id="SDG46028.1"/>
    </source>
</evidence>
<keyword evidence="15" id="KW-0175">Coiled coil</keyword>
<evidence type="ECO:0000256" key="13">
    <source>
        <dbReference type="HAMAP-Rule" id="MF_01398"/>
    </source>
</evidence>
<protein>
    <recommendedName>
        <fullName evidence="13">ATP synthase subunit b</fullName>
    </recommendedName>
    <alternativeName>
        <fullName evidence="13">ATP synthase F(0) sector subunit b</fullName>
    </alternativeName>
    <alternativeName>
        <fullName evidence="13">ATPase subunit I</fullName>
    </alternativeName>
    <alternativeName>
        <fullName evidence="13">F-type ATPase subunit b</fullName>
        <shortName evidence="13">F-ATPase subunit b</shortName>
    </alternativeName>
</protein>
<dbReference type="PANTHER" id="PTHR33445">
    <property type="entry name" value="ATP SYNTHASE SUBUNIT B', CHLOROPLASTIC"/>
    <property type="match status" value="1"/>
</dbReference>
<name>A0A1G7UFD8_9PROT</name>
<dbReference type="InterPro" id="IPR050059">
    <property type="entry name" value="ATP_synthase_B_chain"/>
</dbReference>
<evidence type="ECO:0000256" key="4">
    <source>
        <dbReference type="ARBA" id="ARBA00022692"/>
    </source>
</evidence>
<dbReference type="GO" id="GO:0005886">
    <property type="term" value="C:plasma membrane"/>
    <property type="evidence" value="ECO:0007669"/>
    <property type="project" value="UniProtKB-SubCell"/>
</dbReference>
<keyword evidence="4 13" id="KW-0812">Transmembrane</keyword>
<dbReference type="OrthoDB" id="9805716at2"/>
<dbReference type="STRING" id="83401.SAMN05421742_101308"/>
<reference evidence="17" key="1">
    <citation type="submission" date="2016-10" db="EMBL/GenBank/DDBJ databases">
        <authorList>
            <person name="Varghese N."/>
            <person name="Submissions S."/>
        </authorList>
    </citation>
    <scope>NUCLEOTIDE SEQUENCE [LARGE SCALE GENOMIC DNA]</scope>
    <source>
        <strain evidence="17">930I</strain>
    </source>
</reference>
<dbReference type="GO" id="GO:0046961">
    <property type="term" value="F:proton-transporting ATPase activity, rotational mechanism"/>
    <property type="evidence" value="ECO:0007669"/>
    <property type="project" value="TreeGrafter"/>
</dbReference>
<accession>A0A1G7UFD8</accession>
<keyword evidence="17" id="KW-1185">Reference proteome</keyword>
<keyword evidence="3 13" id="KW-0138">CF(0)</keyword>
<dbReference type="PANTHER" id="PTHR33445:SF1">
    <property type="entry name" value="ATP SYNTHASE SUBUNIT B"/>
    <property type="match status" value="1"/>
</dbReference>
<comment type="subcellular location">
    <subcellularLocation>
        <location evidence="13">Cell membrane</location>
        <topology evidence="13">Single-pass membrane protein</topology>
    </subcellularLocation>
    <subcellularLocation>
        <location evidence="12">Endomembrane system</location>
        <topology evidence="12">Single-pass membrane protein</topology>
    </subcellularLocation>
</comment>
<dbReference type="Proteomes" id="UP000217076">
    <property type="component" value="Unassembled WGS sequence"/>
</dbReference>
<feature type="transmembrane region" description="Helical" evidence="13">
    <location>
        <begin position="12"/>
        <end position="32"/>
    </location>
</feature>
<evidence type="ECO:0000256" key="11">
    <source>
        <dbReference type="ARBA" id="ARBA00025614"/>
    </source>
</evidence>
<dbReference type="CDD" id="cd06503">
    <property type="entry name" value="ATP-synt_Fo_b"/>
    <property type="match status" value="1"/>
</dbReference>
<dbReference type="AlphaFoldDB" id="A0A1G7UFD8"/>
<organism evidence="16 17">
    <name type="scientific">Roseospirillum parvum</name>
    <dbReference type="NCBI Taxonomy" id="83401"/>
    <lineage>
        <taxon>Bacteria</taxon>
        <taxon>Pseudomonadati</taxon>
        <taxon>Pseudomonadota</taxon>
        <taxon>Alphaproteobacteria</taxon>
        <taxon>Rhodospirillales</taxon>
        <taxon>Rhodospirillaceae</taxon>
        <taxon>Roseospirillum</taxon>
    </lineage>
</organism>
<evidence type="ECO:0000256" key="2">
    <source>
        <dbReference type="ARBA" id="ARBA00022448"/>
    </source>
</evidence>
<dbReference type="GO" id="GO:0046933">
    <property type="term" value="F:proton-transporting ATP synthase activity, rotational mechanism"/>
    <property type="evidence" value="ECO:0007669"/>
    <property type="project" value="UniProtKB-UniRule"/>
</dbReference>
<keyword evidence="8 13" id="KW-0472">Membrane</keyword>
<evidence type="ECO:0000256" key="5">
    <source>
        <dbReference type="ARBA" id="ARBA00022781"/>
    </source>
</evidence>
<evidence type="ECO:0000256" key="9">
    <source>
        <dbReference type="ARBA" id="ARBA00023310"/>
    </source>
</evidence>
<dbReference type="InterPro" id="IPR002146">
    <property type="entry name" value="ATP_synth_b/b'su_bac/chlpt"/>
</dbReference>
<sequence>MPQFDPSSFASQLFWLIVTFTALFMIVWRFAIPRIGDVMDQRQKMVDDDLERAAQFKAEAESAIATYEKALAEARAQARAVLKESEASLQETQEARQREVSARLAEEIKNGEARIAKARDEALDSLADIAADTAAAAAEKVAGIRPAPDETRKAVAATLEKRAN</sequence>
<dbReference type="HAMAP" id="MF_01398">
    <property type="entry name" value="ATP_synth_b_bprime"/>
    <property type="match status" value="1"/>
</dbReference>
<dbReference type="GO" id="GO:0012505">
    <property type="term" value="C:endomembrane system"/>
    <property type="evidence" value="ECO:0007669"/>
    <property type="project" value="UniProtKB-SubCell"/>
</dbReference>
<keyword evidence="9 13" id="KW-0066">ATP synthesis</keyword>
<evidence type="ECO:0000256" key="15">
    <source>
        <dbReference type="SAM" id="Coils"/>
    </source>
</evidence>
<evidence type="ECO:0000256" key="6">
    <source>
        <dbReference type="ARBA" id="ARBA00022989"/>
    </source>
</evidence>
<comment type="function">
    <text evidence="10 13">F(1)F(0) ATP synthase produces ATP from ADP in the presence of a proton or sodium gradient. F-type ATPases consist of two structural domains, F(1) containing the extramembraneous catalytic core and F(0) containing the membrane proton channel, linked together by a central stalk and a peripheral stalk. During catalysis, ATP synthesis in the catalytic domain of F(1) is coupled via a rotary mechanism of the central stalk subunits to proton translocation.</text>
</comment>
<evidence type="ECO:0000256" key="1">
    <source>
        <dbReference type="ARBA" id="ARBA00005513"/>
    </source>
</evidence>
<dbReference type="Pfam" id="PF00430">
    <property type="entry name" value="ATP-synt_B"/>
    <property type="match status" value="1"/>
</dbReference>
<keyword evidence="5 13" id="KW-0375">Hydrogen ion transport</keyword>
<evidence type="ECO:0000313" key="17">
    <source>
        <dbReference type="Proteomes" id="UP000217076"/>
    </source>
</evidence>
<comment type="subunit">
    <text evidence="13">F-type ATPases have 2 components, F(1) - the catalytic core - and F(0) - the membrane proton channel. F(1) has five subunits: alpha(3), beta(3), gamma(1), delta(1), epsilon(1). F(0) has three main subunits: a(1), b(2) and c(10-14). The alpha and beta chains form an alternating ring which encloses part of the gamma chain. F(1) is attached to F(0) by a central stalk formed by the gamma and epsilon chains, while a peripheral stalk is formed by the delta and b chains.</text>
</comment>
<comment type="function">
    <text evidence="11">Component of the F(0) channel, it forms part of the peripheral stalk, linking F(1) to F(0). The b'-subunit is a diverged and duplicated form of b found in plants and photosynthetic bacteria.</text>
</comment>
<evidence type="ECO:0000256" key="3">
    <source>
        <dbReference type="ARBA" id="ARBA00022547"/>
    </source>
</evidence>
<feature type="coiled-coil region" evidence="15">
    <location>
        <begin position="53"/>
        <end position="121"/>
    </location>
</feature>
<evidence type="ECO:0000256" key="10">
    <source>
        <dbReference type="ARBA" id="ARBA00025198"/>
    </source>
</evidence>
<evidence type="ECO:0000256" key="7">
    <source>
        <dbReference type="ARBA" id="ARBA00023065"/>
    </source>
</evidence>